<organism evidence="2 3">
    <name type="scientific">Parvularcula marina</name>
    <dbReference type="NCBI Taxonomy" id="2292771"/>
    <lineage>
        <taxon>Bacteria</taxon>
        <taxon>Pseudomonadati</taxon>
        <taxon>Pseudomonadota</taxon>
        <taxon>Alphaproteobacteria</taxon>
        <taxon>Parvularculales</taxon>
        <taxon>Parvularculaceae</taxon>
        <taxon>Parvularcula</taxon>
    </lineage>
</organism>
<evidence type="ECO:0008006" key="4">
    <source>
        <dbReference type="Google" id="ProtNLM"/>
    </source>
</evidence>
<dbReference type="OrthoDB" id="8478569at2"/>
<evidence type="ECO:0000313" key="2">
    <source>
        <dbReference type="EMBL" id="RFB05242.1"/>
    </source>
</evidence>
<feature type="signal peptide" evidence="1">
    <location>
        <begin position="1"/>
        <end position="22"/>
    </location>
</feature>
<keyword evidence="3" id="KW-1185">Reference proteome</keyword>
<gene>
    <name evidence="2" type="ORF">DX908_08220</name>
</gene>
<accession>A0A371RIH5</accession>
<feature type="chain" id="PRO_5016786494" description="DUF945 domain-containing protein" evidence="1">
    <location>
        <begin position="23"/>
        <end position="554"/>
    </location>
</feature>
<evidence type="ECO:0000313" key="3">
    <source>
        <dbReference type="Proteomes" id="UP000264589"/>
    </source>
</evidence>
<dbReference type="Proteomes" id="UP000264589">
    <property type="component" value="Unassembled WGS sequence"/>
</dbReference>
<reference evidence="2 3" key="1">
    <citation type="submission" date="2018-08" db="EMBL/GenBank/DDBJ databases">
        <title>Parvularcula sp. SM1705, isolated from surface water of the South Sea China.</title>
        <authorList>
            <person name="Sun L."/>
        </authorList>
    </citation>
    <scope>NUCLEOTIDE SEQUENCE [LARGE SCALE GENOMIC DNA]</scope>
    <source>
        <strain evidence="2 3">SM1705</strain>
    </source>
</reference>
<dbReference type="AlphaFoldDB" id="A0A371RIH5"/>
<comment type="caution">
    <text evidence="2">The sequence shown here is derived from an EMBL/GenBank/DDBJ whole genome shotgun (WGS) entry which is preliminary data.</text>
</comment>
<dbReference type="RefSeq" id="WP_116391874.1">
    <property type="nucleotide sequence ID" value="NZ_QUQO01000001.1"/>
</dbReference>
<dbReference type="InParanoid" id="A0A371RIH5"/>
<dbReference type="EMBL" id="QUQO01000001">
    <property type="protein sequence ID" value="RFB05242.1"/>
    <property type="molecule type" value="Genomic_DNA"/>
</dbReference>
<name>A0A371RIH5_9PROT</name>
<dbReference type="PROSITE" id="PS51257">
    <property type="entry name" value="PROKAR_LIPOPROTEIN"/>
    <property type="match status" value="1"/>
</dbReference>
<proteinExistence type="predicted"/>
<evidence type="ECO:0000256" key="1">
    <source>
        <dbReference type="SAM" id="SignalP"/>
    </source>
</evidence>
<keyword evidence="1" id="KW-0732">Signal</keyword>
<protein>
    <recommendedName>
        <fullName evidence="4">DUF945 domain-containing protein</fullName>
    </recommendedName>
</protein>
<sequence length="554" mass="58248">MTNSLKALLLGATASFALVACGGDKDDAKDDAKIEVDGKSMTMKSDSPLDKPFKLSNAEPYDIAALLDGMGGALSYDSADFDGDLGAAVITNLRPASDDGGETSIGRVEIYGLNQEALAGMGSGAGFTDMTELFRKVRMFDVKSTFPVEEGWDGSEPTVGNISIGALEIDTIKMMGTPGGDMGPDSVEFGGLSLKDMSMNVPFSGEGDGVKFATPDFRVAGYKNGVFGGLMAADLSYDIKQSDEMIQEQLAGMGPQAGMLTDIPLLKNMIFPAHQSGKIGMMSWDGLTFTNLIPFIQNGETPPVSETNLIKIGGMKFLDQEVSINGKKAASVESTVVDPIDFHHFMPKKIRIVSKGSKADMTAYVGDENPAITKVLKDNGLDKVNGESELEYSFDPRSGGIKLDMDGEAKGFYGLSLNFAMSDFDYDTIVGAEDEGAKQGAVMNAAIDGMTLKLKDEKLLDTVFAIAGALTEQDPAGLRQQAVGLMSLGAMQGAQFSPRVPEYATALSSFVSEGGTLTISVAPSQPVTIGSLAASGQSNPGAVLDTLNVTVKQD</sequence>